<dbReference type="InterPro" id="IPR012338">
    <property type="entry name" value="Beta-lactam/transpept-like"/>
</dbReference>
<dbReference type="PANTHER" id="PTHR30627:SF1">
    <property type="entry name" value="PEPTIDOGLYCAN D,D-TRANSPEPTIDASE FTSI"/>
    <property type="match status" value="1"/>
</dbReference>
<dbReference type="InterPro" id="IPR050515">
    <property type="entry name" value="Beta-lactam/transpept"/>
</dbReference>
<protein>
    <recommendedName>
        <fullName evidence="8">Penicillin-binding protein transpeptidase domain-containing protein</fullName>
    </recommendedName>
</protein>
<keyword evidence="2 3" id="KW-0472">Membrane</keyword>
<sequence>MKFDTQARTRFIALGLILVAGLFVVRLFYIQIINGDNYSDEADRQYLRPTSNAFDRGSIFFTTKTGNLVSAATLKVGYLVTINPQLILDATSTYQTLANIFPLEQASFMKDALDKNYHYQEIASRIDQASADKILATKLPGVYIHKQKWRFYPGAKTASHLIGFMAYRGDQYLGRYGLEKSVNDILSRHNDGLKVNFFAEVFADFNSALKNKSFGSEGDIVLTIEPIVQNTLERELTAFSDKWHPDSVGAIIINPETGAIYAMAALPNFDPNKKQTNIDVLNNPLVEKNYEMGSIFKPLTLAAALDTGAITASTTYNDKGSIILNGRKISNFDHKIRGLTSMQEVLNKSLNLGATFAMQELGHQKFYDYFMDYGFGEKTNIDLPNEAIGLTGNLNSKRELEYANMSFGQGINITPINMTRALATLANGGKLITPHVIKQINYTNLLVKTTPVTAIRQVLKPATSLEISRMLSVVVDTALAGGKFKQEHYSVAAKTGTAQIAKSGGGGYYDDRYLHSFFGYFPASKARFLIFLYAYNPQGAKYASETLTESFINLNHFLTSYYELPPDR</sequence>
<evidence type="ECO:0000259" key="4">
    <source>
        <dbReference type="Pfam" id="PF00905"/>
    </source>
</evidence>
<evidence type="ECO:0000256" key="1">
    <source>
        <dbReference type="ARBA" id="ARBA00004370"/>
    </source>
</evidence>
<keyword evidence="3" id="KW-0812">Transmembrane</keyword>
<dbReference type="EMBL" id="PCSX01000002">
    <property type="protein sequence ID" value="PIP58475.1"/>
    <property type="molecule type" value="Genomic_DNA"/>
</dbReference>
<dbReference type="GO" id="GO:0005886">
    <property type="term" value="C:plasma membrane"/>
    <property type="evidence" value="ECO:0007669"/>
    <property type="project" value="TreeGrafter"/>
</dbReference>
<reference evidence="6 7" key="1">
    <citation type="submission" date="2017-09" db="EMBL/GenBank/DDBJ databases">
        <title>Depth-based differentiation of microbial function through sediment-hosted aquifers and enrichment of novel symbionts in the deep terrestrial subsurface.</title>
        <authorList>
            <person name="Probst A.J."/>
            <person name="Ladd B."/>
            <person name="Jarett J.K."/>
            <person name="Geller-Mcgrath D.E."/>
            <person name="Sieber C.M."/>
            <person name="Emerson J.B."/>
            <person name="Anantharaman K."/>
            <person name="Thomas B.C."/>
            <person name="Malmstrom R."/>
            <person name="Stieglmeier M."/>
            <person name="Klingl A."/>
            <person name="Woyke T."/>
            <person name="Ryan C.M."/>
            <person name="Banfield J.F."/>
        </authorList>
    </citation>
    <scope>NUCLEOTIDE SEQUENCE [LARGE SCALE GENOMIC DNA]</scope>
    <source>
        <strain evidence="6">CG22_combo_CG10-13_8_21_14_all_37_9</strain>
    </source>
</reference>
<organism evidence="6 7">
    <name type="scientific">Candidatus Vogelbacteria bacterium CG22_combo_CG10-13_8_21_14_all_37_9</name>
    <dbReference type="NCBI Taxonomy" id="1975046"/>
    <lineage>
        <taxon>Bacteria</taxon>
        <taxon>Candidatus Vogeliibacteriota</taxon>
    </lineage>
</organism>
<gene>
    <name evidence="6" type="ORF">COX02_00030</name>
</gene>
<dbReference type="PANTHER" id="PTHR30627">
    <property type="entry name" value="PEPTIDOGLYCAN D,D-TRANSPEPTIDASE"/>
    <property type="match status" value="1"/>
</dbReference>
<dbReference type="Pfam" id="PF03717">
    <property type="entry name" value="PBP_dimer"/>
    <property type="match status" value="1"/>
</dbReference>
<proteinExistence type="predicted"/>
<evidence type="ECO:0000313" key="6">
    <source>
        <dbReference type="EMBL" id="PIP58475.1"/>
    </source>
</evidence>
<dbReference type="GO" id="GO:0071555">
    <property type="term" value="P:cell wall organization"/>
    <property type="evidence" value="ECO:0007669"/>
    <property type="project" value="TreeGrafter"/>
</dbReference>
<dbReference type="Proteomes" id="UP000229334">
    <property type="component" value="Unassembled WGS sequence"/>
</dbReference>
<name>A0A2H0BLC2_9BACT</name>
<dbReference type="Gene3D" id="3.30.450.330">
    <property type="match status" value="1"/>
</dbReference>
<comment type="subcellular location">
    <subcellularLocation>
        <location evidence="1">Membrane</location>
    </subcellularLocation>
</comment>
<dbReference type="SUPFAM" id="SSF56519">
    <property type="entry name" value="Penicillin binding protein dimerisation domain"/>
    <property type="match status" value="1"/>
</dbReference>
<dbReference type="InterPro" id="IPR005311">
    <property type="entry name" value="PBP_dimer"/>
</dbReference>
<evidence type="ECO:0000256" key="2">
    <source>
        <dbReference type="ARBA" id="ARBA00023136"/>
    </source>
</evidence>
<dbReference type="Gene3D" id="3.40.710.10">
    <property type="entry name" value="DD-peptidase/beta-lactamase superfamily"/>
    <property type="match status" value="1"/>
</dbReference>
<evidence type="ECO:0008006" key="8">
    <source>
        <dbReference type="Google" id="ProtNLM"/>
    </source>
</evidence>
<dbReference type="Pfam" id="PF00905">
    <property type="entry name" value="Transpeptidase"/>
    <property type="match status" value="1"/>
</dbReference>
<dbReference type="InterPro" id="IPR001460">
    <property type="entry name" value="PCN-bd_Tpept"/>
</dbReference>
<dbReference type="Gene3D" id="3.90.1310.10">
    <property type="entry name" value="Penicillin-binding protein 2a (Domain 2)"/>
    <property type="match status" value="1"/>
</dbReference>
<evidence type="ECO:0000313" key="7">
    <source>
        <dbReference type="Proteomes" id="UP000229334"/>
    </source>
</evidence>
<feature type="domain" description="Penicillin-binding protein dimerisation" evidence="5">
    <location>
        <begin position="75"/>
        <end position="187"/>
    </location>
</feature>
<keyword evidence="3" id="KW-1133">Transmembrane helix</keyword>
<dbReference type="GO" id="GO:0008658">
    <property type="term" value="F:penicillin binding"/>
    <property type="evidence" value="ECO:0007669"/>
    <property type="project" value="InterPro"/>
</dbReference>
<dbReference type="SUPFAM" id="SSF56601">
    <property type="entry name" value="beta-lactamase/transpeptidase-like"/>
    <property type="match status" value="1"/>
</dbReference>
<feature type="transmembrane region" description="Helical" evidence="3">
    <location>
        <begin position="12"/>
        <end position="29"/>
    </location>
</feature>
<accession>A0A2H0BLC2</accession>
<feature type="domain" description="Penicillin-binding protein transpeptidase" evidence="4">
    <location>
        <begin position="249"/>
        <end position="544"/>
    </location>
</feature>
<dbReference type="AlphaFoldDB" id="A0A2H0BLC2"/>
<dbReference type="InterPro" id="IPR036138">
    <property type="entry name" value="PBP_dimer_sf"/>
</dbReference>
<evidence type="ECO:0000256" key="3">
    <source>
        <dbReference type="SAM" id="Phobius"/>
    </source>
</evidence>
<comment type="caution">
    <text evidence="6">The sequence shown here is derived from an EMBL/GenBank/DDBJ whole genome shotgun (WGS) entry which is preliminary data.</text>
</comment>
<evidence type="ECO:0000259" key="5">
    <source>
        <dbReference type="Pfam" id="PF03717"/>
    </source>
</evidence>